<feature type="modified residue" description="4-aspartylphosphate" evidence="2">
    <location>
        <position position="57"/>
    </location>
</feature>
<protein>
    <submittedName>
        <fullName evidence="4">Two-component system, response regulator YesN</fullName>
    </submittedName>
</protein>
<evidence type="ECO:0000313" key="4">
    <source>
        <dbReference type="EMBL" id="SDZ56034.1"/>
    </source>
</evidence>
<gene>
    <name evidence="4" type="ORF">SAMN05421736_11743</name>
</gene>
<dbReference type="STRING" id="1503961.SAMN05421736_11743"/>
<dbReference type="Proteomes" id="UP000198935">
    <property type="component" value="Unassembled WGS sequence"/>
</dbReference>
<dbReference type="EMBL" id="FNPI01000017">
    <property type="protein sequence ID" value="SDZ56034.1"/>
    <property type="molecule type" value="Genomic_DNA"/>
</dbReference>
<dbReference type="Pfam" id="PF00072">
    <property type="entry name" value="Response_reg"/>
    <property type="match status" value="1"/>
</dbReference>
<dbReference type="PANTHER" id="PTHR44591:SF3">
    <property type="entry name" value="RESPONSE REGULATORY DOMAIN-CONTAINING PROTEIN"/>
    <property type="match status" value="1"/>
</dbReference>
<dbReference type="GO" id="GO:0000160">
    <property type="term" value="P:phosphorelay signal transduction system"/>
    <property type="evidence" value="ECO:0007669"/>
    <property type="project" value="InterPro"/>
</dbReference>
<proteinExistence type="predicted"/>
<sequence>MWMYKVMLVDDDYPVLELLSETIEWAALGLELRSMHANGEAALQYALKDMPDILITDISMPLMNGIQLTKALKEKKKVFRW</sequence>
<dbReference type="Gene3D" id="3.40.50.2300">
    <property type="match status" value="1"/>
</dbReference>
<dbReference type="InterPro" id="IPR050595">
    <property type="entry name" value="Bact_response_regulator"/>
</dbReference>
<dbReference type="AlphaFoldDB" id="A0A1H3U0I8"/>
<evidence type="ECO:0000256" key="1">
    <source>
        <dbReference type="ARBA" id="ARBA00022553"/>
    </source>
</evidence>
<dbReference type="InterPro" id="IPR001789">
    <property type="entry name" value="Sig_transdc_resp-reg_receiver"/>
</dbReference>
<reference evidence="5" key="1">
    <citation type="submission" date="2016-10" db="EMBL/GenBank/DDBJ databases">
        <authorList>
            <person name="Varghese N."/>
            <person name="Submissions S."/>
        </authorList>
    </citation>
    <scope>NUCLEOTIDE SEQUENCE [LARGE SCALE GENOMIC DNA]</scope>
    <source>
        <strain evidence="5">SP</strain>
    </source>
</reference>
<evidence type="ECO:0000256" key="2">
    <source>
        <dbReference type="PROSITE-ProRule" id="PRU00169"/>
    </source>
</evidence>
<dbReference type="PANTHER" id="PTHR44591">
    <property type="entry name" value="STRESS RESPONSE REGULATOR PROTEIN 1"/>
    <property type="match status" value="1"/>
</dbReference>
<dbReference type="SUPFAM" id="SSF52172">
    <property type="entry name" value="CheY-like"/>
    <property type="match status" value="1"/>
</dbReference>
<dbReference type="InterPro" id="IPR011006">
    <property type="entry name" value="CheY-like_superfamily"/>
</dbReference>
<accession>A0A1H3U0I8</accession>
<keyword evidence="5" id="KW-1185">Reference proteome</keyword>
<evidence type="ECO:0000259" key="3">
    <source>
        <dbReference type="PROSITE" id="PS50110"/>
    </source>
</evidence>
<evidence type="ECO:0000313" key="5">
    <source>
        <dbReference type="Proteomes" id="UP000198935"/>
    </source>
</evidence>
<dbReference type="PROSITE" id="PS50110">
    <property type="entry name" value="RESPONSE_REGULATORY"/>
    <property type="match status" value="1"/>
</dbReference>
<keyword evidence="1 2" id="KW-0597">Phosphoprotein</keyword>
<organism evidence="4 5">
    <name type="scientific">Evansella caseinilytica</name>
    <dbReference type="NCBI Taxonomy" id="1503961"/>
    <lineage>
        <taxon>Bacteria</taxon>
        <taxon>Bacillati</taxon>
        <taxon>Bacillota</taxon>
        <taxon>Bacilli</taxon>
        <taxon>Bacillales</taxon>
        <taxon>Bacillaceae</taxon>
        <taxon>Evansella</taxon>
    </lineage>
</organism>
<name>A0A1H3U0I8_9BACI</name>
<feature type="domain" description="Response regulatory" evidence="3">
    <location>
        <begin position="5"/>
        <end position="81"/>
    </location>
</feature>